<dbReference type="Proteomes" id="UP000277928">
    <property type="component" value="Unassembled WGS sequence"/>
</dbReference>
<dbReference type="EMBL" id="UYRX01000774">
    <property type="protein sequence ID" value="VDK86125.1"/>
    <property type="molecule type" value="Genomic_DNA"/>
</dbReference>
<sequence length="95" mass="10023">MRCLKRTASQLSRSRSAYSGATYLLGYENASSIHSTTPPPSPPSSPPPPPPPIAPPTTTTTTAAATATVTVTVTVTTIRHLSFDTLRYSITTYVS</sequence>
<feature type="region of interest" description="Disordered" evidence="1">
    <location>
        <begin position="29"/>
        <end position="61"/>
    </location>
</feature>
<evidence type="ECO:0000313" key="3">
    <source>
        <dbReference type="Proteomes" id="UP000277928"/>
    </source>
</evidence>
<evidence type="ECO:0000313" key="2">
    <source>
        <dbReference type="EMBL" id="VDK86125.1"/>
    </source>
</evidence>
<evidence type="ECO:0000256" key="1">
    <source>
        <dbReference type="SAM" id="MobiDB-lite"/>
    </source>
</evidence>
<organism evidence="2 3">
    <name type="scientific">Litomosoides sigmodontis</name>
    <name type="common">Filarial nematode worm</name>
    <dbReference type="NCBI Taxonomy" id="42156"/>
    <lineage>
        <taxon>Eukaryota</taxon>
        <taxon>Metazoa</taxon>
        <taxon>Ecdysozoa</taxon>
        <taxon>Nematoda</taxon>
        <taxon>Chromadorea</taxon>
        <taxon>Rhabditida</taxon>
        <taxon>Spirurina</taxon>
        <taxon>Spiruromorpha</taxon>
        <taxon>Filarioidea</taxon>
        <taxon>Onchocercidae</taxon>
        <taxon>Litomosoides</taxon>
    </lineage>
</organism>
<dbReference type="AlphaFoldDB" id="A0A3P6TXC7"/>
<name>A0A3P6TXC7_LITSI</name>
<gene>
    <name evidence="2" type="ORF">NLS_LOCUS7462</name>
</gene>
<accession>A0A3P6TXC7</accession>
<protein>
    <submittedName>
        <fullName evidence="2">Uncharacterized protein</fullName>
    </submittedName>
</protein>
<feature type="compositionally biased region" description="Pro residues" evidence="1">
    <location>
        <begin position="37"/>
        <end position="55"/>
    </location>
</feature>
<reference evidence="2 3" key="1">
    <citation type="submission" date="2018-08" db="EMBL/GenBank/DDBJ databases">
        <authorList>
            <person name="Laetsch R D."/>
            <person name="Stevens L."/>
            <person name="Kumar S."/>
            <person name="Blaxter L. M."/>
        </authorList>
    </citation>
    <scope>NUCLEOTIDE SEQUENCE [LARGE SCALE GENOMIC DNA]</scope>
</reference>
<keyword evidence="3" id="KW-1185">Reference proteome</keyword>
<proteinExistence type="predicted"/>